<dbReference type="InterPro" id="IPR001461">
    <property type="entry name" value="Aspartic_peptidase_A1"/>
</dbReference>
<evidence type="ECO:0000256" key="6">
    <source>
        <dbReference type="ARBA" id="ARBA00023157"/>
    </source>
</evidence>
<keyword evidence="5" id="KW-0378">Hydrolase</keyword>
<keyword evidence="6" id="KW-1015">Disulfide bond</keyword>
<dbReference type="GO" id="GO:0004190">
    <property type="term" value="F:aspartic-type endopeptidase activity"/>
    <property type="evidence" value="ECO:0007669"/>
    <property type="project" value="UniProtKB-KW"/>
</dbReference>
<dbReference type="PANTHER" id="PTHR13683">
    <property type="entry name" value="ASPARTYL PROTEASES"/>
    <property type="match status" value="1"/>
</dbReference>
<dbReference type="SUPFAM" id="SSF50630">
    <property type="entry name" value="Acid proteases"/>
    <property type="match status" value="3"/>
</dbReference>
<protein>
    <recommendedName>
        <fullName evidence="9">Peptidase A1 domain-containing protein</fullName>
    </recommendedName>
</protein>
<dbReference type="CDD" id="cd05472">
    <property type="entry name" value="cnd41_like"/>
    <property type="match status" value="2"/>
</dbReference>
<dbReference type="PANTHER" id="PTHR13683:SF750">
    <property type="entry name" value="ASPARTYL PROTEASE AED1"/>
    <property type="match status" value="1"/>
</dbReference>
<feature type="compositionally biased region" description="Polar residues" evidence="8">
    <location>
        <begin position="922"/>
        <end position="932"/>
    </location>
</feature>
<proteinExistence type="inferred from homology"/>
<dbReference type="InterPro" id="IPR021109">
    <property type="entry name" value="Peptidase_aspartic_dom_sf"/>
</dbReference>
<name>A0AAD9XG25_9ROSI</name>
<feature type="active site" evidence="7">
    <location>
        <position position="104"/>
    </location>
</feature>
<feature type="region of interest" description="Disordered" evidence="8">
    <location>
        <begin position="922"/>
        <end position="945"/>
    </location>
</feature>
<keyword evidence="11" id="KW-1185">Reference proteome</keyword>
<gene>
    <name evidence="10" type="ORF">Ddye_005231</name>
</gene>
<keyword evidence="3" id="KW-0732">Signal</keyword>
<dbReference type="FunFam" id="2.40.70.10:FF:000021">
    <property type="entry name" value="Aspartyl protease AED1"/>
    <property type="match status" value="3"/>
</dbReference>
<evidence type="ECO:0000256" key="3">
    <source>
        <dbReference type="ARBA" id="ARBA00022729"/>
    </source>
</evidence>
<evidence type="ECO:0000256" key="1">
    <source>
        <dbReference type="ARBA" id="ARBA00007447"/>
    </source>
</evidence>
<dbReference type="GO" id="GO:0006508">
    <property type="term" value="P:proteolysis"/>
    <property type="evidence" value="ECO:0007669"/>
    <property type="project" value="UniProtKB-KW"/>
</dbReference>
<organism evidence="10 11">
    <name type="scientific">Dipteronia dyeriana</name>
    <dbReference type="NCBI Taxonomy" id="168575"/>
    <lineage>
        <taxon>Eukaryota</taxon>
        <taxon>Viridiplantae</taxon>
        <taxon>Streptophyta</taxon>
        <taxon>Embryophyta</taxon>
        <taxon>Tracheophyta</taxon>
        <taxon>Spermatophyta</taxon>
        <taxon>Magnoliopsida</taxon>
        <taxon>eudicotyledons</taxon>
        <taxon>Gunneridae</taxon>
        <taxon>Pentapetalae</taxon>
        <taxon>rosids</taxon>
        <taxon>malvids</taxon>
        <taxon>Sapindales</taxon>
        <taxon>Sapindaceae</taxon>
        <taxon>Hippocastanoideae</taxon>
        <taxon>Acereae</taxon>
        <taxon>Dipteronia</taxon>
    </lineage>
</organism>
<keyword evidence="2" id="KW-0645">Protease</keyword>
<dbReference type="FunFam" id="2.40.70.10:FF:000013">
    <property type="entry name" value="Aspartyl protease AED1"/>
    <property type="match status" value="3"/>
</dbReference>
<dbReference type="InterPro" id="IPR033873">
    <property type="entry name" value="CND41-like"/>
</dbReference>
<dbReference type="Pfam" id="PF14541">
    <property type="entry name" value="TAXi_C"/>
    <property type="match status" value="3"/>
</dbReference>
<evidence type="ECO:0000259" key="9">
    <source>
        <dbReference type="PROSITE" id="PS51767"/>
    </source>
</evidence>
<evidence type="ECO:0000313" key="11">
    <source>
        <dbReference type="Proteomes" id="UP001280121"/>
    </source>
</evidence>
<evidence type="ECO:0000256" key="4">
    <source>
        <dbReference type="ARBA" id="ARBA00022750"/>
    </source>
</evidence>
<dbReference type="Proteomes" id="UP001280121">
    <property type="component" value="Unassembled WGS sequence"/>
</dbReference>
<dbReference type="Pfam" id="PF14543">
    <property type="entry name" value="TAXi_N"/>
    <property type="match status" value="3"/>
</dbReference>
<evidence type="ECO:0000256" key="7">
    <source>
        <dbReference type="PIRSR" id="PIRSR601461-1"/>
    </source>
</evidence>
<feature type="domain" description="Peptidase A1" evidence="9">
    <location>
        <begin position="86"/>
        <end position="425"/>
    </location>
</feature>
<evidence type="ECO:0000256" key="5">
    <source>
        <dbReference type="ARBA" id="ARBA00022801"/>
    </source>
</evidence>
<feature type="domain" description="Peptidase A1" evidence="9">
    <location>
        <begin position="960"/>
        <end position="1284"/>
    </location>
</feature>
<feature type="active site" evidence="7">
    <location>
        <position position="308"/>
    </location>
</feature>
<reference evidence="10" key="1">
    <citation type="journal article" date="2023" name="Plant J.">
        <title>Genome sequences and population genomics provide insights into the demographic history, inbreeding, and mutation load of two 'living fossil' tree species of Dipteronia.</title>
        <authorList>
            <person name="Feng Y."/>
            <person name="Comes H.P."/>
            <person name="Chen J."/>
            <person name="Zhu S."/>
            <person name="Lu R."/>
            <person name="Zhang X."/>
            <person name="Li P."/>
            <person name="Qiu J."/>
            <person name="Olsen K.M."/>
            <person name="Qiu Y."/>
        </authorList>
    </citation>
    <scope>NUCLEOTIDE SEQUENCE</scope>
    <source>
        <strain evidence="10">KIB01</strain>
    </source>
</reference>
<dbReference type="InterPro" id="IPR032799">
    <property type="entry name" value="TAXi_C"/>
</dbReference>
<keyword evidence="4" id="KW-0064">Aspartyl protease</keyword>
<evidence type="ECO:0000313" key="10">
    <source>
        <dbReference type="EMBL" id="KAK2658698.1"/>
    </source>
</evidence>
<comment type="caution">
    <text evidence="10">The sequence shown here is derived from an EMBL/GenBank/DDBJ whole genome shotgun (WGS) entry which is preliminary data.</text>
</comment>
<dbReference type="EMBL" id="JANJYI010000002">
    <property type="protein sequence ID" value="KAK2658698.1"/>
    <property type="molecule type" value="Genomic_DNA"/>
</dbReference>
<dbReference type="InterPro" id="IPR032861">
    <property type="entry name" value="TAXi_N"/>
</dbReference>
<feature type="region of interest" description="Disordered" evidence="8">
    <location>
        <begin position="477"/>
        <end position="528"/>
    </location>
</feature>
<dbReference type="InterPro" id="IPR033121">
    <property type="entry name" value="PEPTIDASE_A1"/>
</dbReference>
<evidence type="ECO:0000256" key="2">
    <source>
        <dbReference type="ARBA" id="ARBA00022670"/>
    </source>
</evidence>
<dbReference type="PROSITE" id="PS51767">
    <property type="entry name" value="PEPTIDASE_A1"/>
    <property type="match status" value="3"/>
</dbReference>
<feature type="domain" description="Peptidase A1" evidence="9">
    <location>
        <begin position="543"/>
        <end position="881"/>
    </location>
</feature>
<comment type="similarity">
    <text evidence="1">Belongs to the peptidase A1 family.</text>
</comment>
<feature type="compositionally biased region" description="Basic and acidic residues" evidence="8">
    <location>
        <begin position="490"/>
        <end position="501"/>
    </location>
</feature>
<sequence>MKTDERKSSLKVVHKHGPCFQLNRDNKAKSTISDAEILRLDQSRVDSIHSSLTSKKQSGSLDDINETNASVIIPAKDGSVVGSGNYIVTVGLGTPKKDLSLIFDTGSDLTWTQCQPCAGSCYKQKETIFDPKLSKTYTNISCSSPLCGLLKSGTGNSPQCDSSTCIYGIGYGDNSESVGFFGKETLTLPPTDVFPNFLFGCGQYNKGLFGGAAGLIGLGRDALSLVSQTSGKYNKIFSYCLPSSSSSTGHLTLGNGGGGISNSVKFTPLSTMSQRPSLYGLDVTGISVGGQKLSIPASVFSSSGTIIDSGTVITRLPPTAYSSLKSAFQQQMSQYPPAPPLSILDTCYDFSKYENITFPTISFSFNGNTDVELDEKGIFYAGEPTQVCLAFAPNGDDSDVAIFGNVQQKTMEVVYDVAGGKVGFAPGERLAKTTTKSDTVMNMYLSIWVSFLCCESCDVSDEKKSALKVVHNHGPCFQPNRDNKANSPVSHEETLRLDQSRVDSIQSRLRSKKQSGSRGGHIKETDAANIPAKDGGVVGSGNYIVTVGLGTPKKDLSLIFDTGSDLTWTQCEPCVGSCYQQQETIFDPKVSKSYINISCSSALCSSLVGHFAGNTPRCSSTTCVYGIQYGDSSFSVGYFGRETLTLTPTDIIPNFLFGCGQNNQGLFRGAAGLIGLGRDPISLVSQTAQKYKKIFSYCLPSSSSATGHLTLGNGGGFSKSVKFTPLSTVSGGASFYGLDVTGISVGGKKLPISASIFSTSGTIIDSGTVITRLPPTAYSSLKSSFRQLMSKYPTAPALSILDTCYDFSKYTTISVPVISFTFNGGTEVSIEKGIFYVNKVTQVCLAFAPNGDDSDVAIFGNVQQKTLEVVYDVAGGRVGFAPGVVHNHGQCFQLNRDNKEKSSTSHVEILGLDQARVDSIQSRLSSKKQPASSGGRGDIKETDAAKIPVKHGSTVGSGNYIVTVGLGKPKKDLSLIFDTGSGLTWTQCQPCVRSCYQQKETIFDPKISKTYTNISCSSPLCNSLQSATGNSPRCASSSSTCVYGIKYRESSFSYGYFGRETLTLTPTDVFPNFIFGCGKRNHGLFGGAGGMIGLARDSISLVSQTAQKYKKNILLLPPIVFQHHRSPHTRQRWRRLEICLDVTGISVGGKKLPISASIFSMSGTIIDSGTVITRLPLTVYSLLNSTFRQQMMQYPTAPALTILDTCYNFSKYNTIKVPKISFTFNGGTEVNIDAKGIFYVNKVTQVCLAFAPNGDDSDVAIFGNVQQKTLEVMYDIAGGRVGFAPGGCS</sequence>
<evidence type="ECO:0000256" key="8">
    <source>
        <dbReference type="SAM" id="MobiDB-lite"/>
    </source>
</evidence>
<accession>A0AAD9XG25</accession>
<dbReference type="Gene3D" id="2.40.70.10">
    <property type="entry name" value="Acid Proteases"/>
    <property type="match status" value="6"/>
</dbReference>